<dbReference type="EMBL" id="JAINUG010000038">
    <property type="protein sequence ID" value="KAJ8407651.1"/>
    <property type="molecule type" value="Genomic_DNA"/>
</dbReference>
<proteinExistence type="predicted"/>
<protein>
    <submittedName>
        <fullName evidence="2">Uncharacterized protein</fullName>
    </submittedName>
</protein>
<sequence>MLTCYDMHTNYTVAQPRGPLKEASLSLRKTATLSLPSSRPRQARSASSLQRLPRHRKATDGEERRSPKTPLSSGTISFFNSVDRSTETRGPVRVLNDEKAVYHREVETFI</sequence>
<evidence type="ECO:0000313" key="2">
    <source>
        <dbReference type="EMBL" id="KAJ8407651.1"/>
    </source>
</evidence>
<name>A0AAD7WSD2_9TELE</name>
<feature type="region of interest" description="Disordered" evidence="1">
    <location>
        <begin position="31"/>
        <end position="91"/>
    </location>
</feature>
<organism evidence="2 3">
    <name type="scientific">Aldrovandia affinis</name>
    <dbReference type="NCBI Taxonomy" id="143900"/>
    <lineage>
        <taxon>Eukaryota</taxon>
        <taxon>Metazoa</taxon>
        <taxon>Chordata</taxon>
        <taxon>Craniata</taxon>
        <taxon>Vertebrata</taxon>
        <taxon>Euteleostomi</taxon>
        <taxon>Actinopterygii</taxon>
        <taxon>Neopterygii</taxon>
        <taxon>Teleostei</taxon>
        <taxon>Notacanthiformes</taxon>
        <taxon>Halosauridae</taxon>
        <taxon>Aldrovandia</taxon>
    </lineage>
</organism>
<comment type="caution">
    <text evidence="2">The sequence shown here is derived from an EMBL/GenBank/DDBJ whole genome shotgun (WGS) entry which is preliminary data.</text>
</comment>
<keyword evidence="3" id="KW-1185">Reference proteome</keyword>
<feature type="compositionally biased region" description="Polar residues" evidence="1">
    <location>
        <begin position="69"/>
        <end position="83"/>
    </location>
</feature>
<feature type="compositionally biased region" description="Low complexity" evidence="1">
    <location>
        <begin position="33"/>
        <end position="51"/>
    </location>
</feature>
<evidence type="ECO:0000256" key="1">
    <source>
        <dbReference type="SAM" id="MobiDB-lite"/>
    </source>
</evidence>
<accession>A0AAD7WSD2</accession>
<dbReference type="AlphaFoldDB" id="A0AAD7WSD2"/>
<reference evidence="2" key="1">
    <citation type="journal article" date="2023" name="Science">
        <title>Genome structures resolve the early diversification of teleost fishes.</title>
        <authorList>
            <person name="Parey E."/>
            <person name="Louis A."/>
            <person name="Montfort J."/>
            <person name="Bouchez O."/>
            <person name="Roques C."/>
            <person name="Iampietro C."/>
            <person name="Lluch J."/>
            <person name="Castinel A."/>
            <person name="Donnadieu C."/>
            <person name="Desvignes T."/>
            <person name="Floi Bucao C."/>
            <person name="Jouanno E."/>
            <person name="Wen M."/>
            <person name="Mejri S."/>
            <person name="Dirks R."/>
            <person name="Jansen H."/>
            <person name="Henkel C."/>
            <person name="Chen W.J."/>
            <person name="Zahm M."/>
            <person name="Cabau C."/>
            <person name="Klopp C."/>
            <person name="Thompson A.W."/>
            <person name="Robinson-Rechavi M."/>
            <person name="Braasch I."/>
            <person name="Lecointre G."/>
            <person name="Bobe J."/>
            <person name="Postlethwait J.H."/>
            <person name="Berthelot C."/>
            <person name="Roest Crollius H."/>
            <person name="Guiguen Y."/>
        </authorList>
    </citation>
    <scope>NUCLEOTIDE SEQUENCE</scope>
    <source>
        <strain evidence="2">NC1722</strain>
    </source>
</reference>
<dbReference type="Proteomes" id="UP001221898">
    <property type="component" value="Unassembled WGS sequence"/>
</dbReference>
<evidence type="ECO:0000313" key="3">
    <source>
        <dbReference type="Proteomes" id="UP001221898"/>
    </source>
</evidence>
<gene>
    <name evidence="2" type="ORF">AAFF_G00275080</name>
</gene>